<accession>A0A2T0RT94</accession>
<feature type="transmembrane region" description="Helical" evidence="1">
    <location>
        <begin position="6"/>
        <end position="23"/>
    </location>
</feature>
<dbReference type="RefSeq" id="WP_106204682.1">
    <property type="nucleotide sequence ID" value="NZ_PVTD01000003.1"/>
</dbReference>
<dbReference type="AlphaFoldDB" id="A0A2T0RT94"/>
<name>A0A2T0RT94_9RHOB</name>
<keyword evidence="3" id="KW-1185">Reference proteome</keyword>
<evidence type="ECO:0000313" key="3">
    <source>
        <dbReference type="Proteomes" id="UP000239480"/>
    </source>
</evidence>
<dbReference type="OrthoDB" id="7859692at2"/>
<evidence type="ECO:0000256" key="1">
    <source>
        <dbReference type="SAM" id="Phobius"/>
    </source>
</evidence>
<keyword evidence="1" id="KW-0472">Membrane</keyword>
<reference evidence="2 3" key="1">
    <citation type="submission" date="2018-03" db="EMBL/GenBank/DDBJ databases">
        <title>Genomic Encyclopedia of Archaeal and Bacterial Type Strains, Phase II (KMG-II): from individual species to whole genera.</title>
        <authorList>
            <person name="Goeker M."/>
        </authorList>
    </citation>
    <scope>NUCLEOTIDE SEQUENCE [LARGE SCALE GENOMIC DNA]</scope>
    <source>
        <strain evidence="2 3">DSM 29328</strain>
    </source>
</reference>
<sequence length="136" mass="14336">MPLEILLVLVVVGIVGIALLTHLSGRSISRRLSTPSDALAAWEREFPADPAWFATLAAGGHSALVEAQSGPGIVWVMGLDTTARPLAGARVQQTADGLDVRFPDFGAPRLRVHLDETSDISAWSAILTEETGSLPA</sequence>
<keyword evidence="1" id="KW-0812">Transmembrane</keyword>
<proteinExistence type="predicted"/>
<evidence type="ECO:0000313" key="2">
    <source>
        <dbReference type="EMBL" id="PRY24303.1"/>
    </source>
</evidence>
<dbReference type="Proteomes" id="UP000239480">
    <property type="component" value="Unassembled WGS sequence"/>
</dbReference>
<protein>
    <submittedName>
        <fullName evidence="2">Uncharacterized protein</fullName>
    </submittedName>
</protein>
<dbReference type="EMBL" id="PVTD01000003">
    <property type="protein sequence ID" value="PRY24303.1"/>
    <property type="molecule type" value="Genomic_DNA"/>
</dbReference>
<organism evidence="2 3">
    <name type="scientific">Aliiruegeria haliotis</name>
    <dbReference type="NCBI Taxonomy" id="1280846"/>
    <lineage>
        <taxon>Bacteria</taxon>
        <taxon>Pseudomonadati</taxon>
        <taxon>Pseudomonadota</taxon>
        <taxon>Alphaproteobacteria</taxon>
        <taxon>Rhodobacterales</taxon>
        <taxon>Roseobacteraceae</taxon>
        <taxon>Aliiruegeria</taxon>
    </lineage>
</organism>
<comment type="caution">
    <text evidence="2">The sequence shown here is derived from an EMBL/GenBank/DDBJ whole genome shotgun (WGS) entry which is preliminary data.</text>
</comment>
<gene>
    <name evidence="2" type="ORF">CLV78_103169</name>
</gene>
<keyword evidence="1" id="KW-1133">Transmembrane helix</keyword>